<proteinExistence type="predicted"/>
<reference evidence="1 2" key="1">
    <citation type="journal article" date="2022" name="Plant J.">
        <title>Chromosome-level genome of Camellia lanceoleosa provides a valuable resource for understanding genome evolution and self-incompatibility.</title>
        <authorList>
            <person name="Gong W."/>
            <person name="Xiao S."/>
            <person name="Wang L."/>
            <person name="Liao Z."/>
            <person name="Chang Y."/>
            <person name="Mo W."/>
            <person name="Hu G."/>
            <person name="Li W."/>
            <person name="Zhao G."/>
            <person name="Zhu H."/>
            <person name="Hu X."/>
            <person name="Ji K."/>
            <person name="Xiang X."/>
            <person name="Song Q."/>
            <person name="Yuan D."/>
            <person name="Jin S."/>
            <person name="Zhang L."/>
        </authorList>
    </citation>
    <scope>NUCLEOTIDE SEQUENCE [LARGE SCALE GENOMIC DNA]</scope>
    <source>
        <strain evidence="1">SQ_2022a</strain>
    </source>
</reference>
<keyword evidence="2" id="KW-1185">Reference proteome</keyword>
<dbReference type="Proteomes" id="UP001060215">
    <property type="component" value="Chromosome 4"/>
</dbReference>
<evidence type="ECO:0000313" key="1">
    <source>
        <dbReference type="EMBL" id="KAI8013850.1"/>
    </source>
</evidence>
<dbReference type="EMBL" id="CM045761">
    <property type="protein sequence ID" value="KAI8013850.1"/>
    <property type="molecule type" value="Genomic_DNA"/>
</dbReference>
<protein>
    <submittedName>
        <fullName evidence="1">Uncharacterized protein</fullName>
    </submittedName>
</protein>
<gene>
    <name evidence="1" type="ORF">LOK49_LG05G02811</name>
</gene>
<name>A0ACC0HKX9_9ERIC</name>
<comment type="caution">
    <text evidence="1">The sequence shown here is derived from an EMBL/GenBank/DDBJ whole genome shotgun (WGS) entry which is preliminary data.</text>
</comment>
<sequence length="214" mass="23617">MVEGTLGISKALEMLMIIKRVMVGILLGTRMMAIGWDGFIRVCVRLGVGWLRVQGKMMSVVYSYGLLELAGKSSRNDVHQCENEDYANSYQPNNRGANGYKHNSVATDGYGKYNRGLDVEGALGISKALEMLMIIKGVMVGILLVTRMMAIGRDGFVRVCMRLGMGWLRVRGKMMSVVYSHGLLELAGRIARSHGVVWWLFGAFTVGGFQVISK</sequence>
<accession>A0ACC0HKX9</accession>
<organism evidence="1 2">
    <name type="scientific">Camellia lanceoleosa</name>
    <dbReference type="NCBI Taxonomy" id="1840588"/>
    <lineage>
        <taxon>Eukaryota</taxon>
        <taxon>Viridiplantae</taxon>
        <taxon>Streptophyta</taxon>
        <taxon>Embryophyta</taxon>
        <taxon>Tracheophyta</taxon>
        <taxon>Spermatophyta</taxon>
        <taxon>Magnoliopsida</taxon>
        <taxon>eudicotyledons</taxon>
        <taxon>Gunneridae</taxon>
        <taxon>Pentapetalae</taxon>
        <taxon>asterids</taxon>
        <taxon>Ericales</taxon>
        <taxon>Theaceae</taxon>
        <taxon>Camellia</taxon>
    </lineage>
</organism>
<evidence type="ECO:0000313" key="2">
    <source>
        <dbReference type="Proteomes" id="UP001060215"/>
    </source>
</evidence>